<dbReference type="SUPFAM" id="SSF54909">
    <property type="entry name" value="Dimeric alpha+beta barrel"/>
    <property type="match status" value="1"/>
</dbReference>
<protein>
    <submittedName>
        <fullName evidence="5">AsnC family transcriptional regulator</fullName>
    </submittedName>
</protein>
<reference evidence="5 6" key="1">
    <citation type="journal article" date="2017" name="Antonie Van Leeuwenhoek">
        <title>Rhizobium rhizosphaerae sp. nov., a novel species isolated from rice rhizosphere.</title>
        <authorList>
            <person name="Zhao J.J."/>
            <person name="Zhang J."/>
            <person name="Zhang R.J."/>
            <person name="Zhang C.W."/>
            <person name="Yin H.Q."/>
            <person name="Zhang X.X."/>
        </authorList>
    </citation>
    <scope>NUCLEOTIDE SEQUENCE [LARGE SCALE GENOMIC DNA]</scope>
    <source>
        <strain evidence="5 6">BSs20135</strain>
    </source>
</reference>
<dbReference type="PANTHER" id="PTHR30154:SF54">
    <property type="entry name" value="POSSIBLE TRANSCRIPTIONAL REGULATORY PROTEIN (PROBABLY LRP_ASNC-FAMILY)"/>
    <property type="match status" value="1"/>
</dbReference>
<dbReference type="PANTHER" id="PTHR30154">
    <property type="entry name" value="LEUCINE-RESPONSIVE REGULATORY PROTEIN"/>
    <property type="match status" value="1"/>
</dbReference>
<evidence type="ECO:0000313" key="5">
    <source>
        <dbReference type="EMBL" id="GAC17847.1"/>
    </source>
</evidence>
<dbReference type="Proteomes" id="UP000006327">
    <property type="component" value="Unassembled WGS sequence"/>
</dbReference>
<comment type="caution">
    <text evidence="5">The sequence shown here is derived from an EMBL/GenBank/DDBJ whole genome shotgun (WGS) entry which is preliminary data.</text>
</comment>
<evidence type="ECO:0000256" key="2">
    <source>
        <dbReference type="ARBA" id="ARBA00023125"/>
    </source>
</evidence>
<evidence type="ECO:0000259" key="4">
    <source>
        <dbReference type="PROSITE" id="PS50956"/>
    </source>
</evidence>
<dbReference type="SMART" id="SM00344">
    <property type="entry name" value="HTH_ASNC"/>
    <property type="match status" value="1"/>
</dbReference>
<feature type="domain" description="HTH asnC-type" evidence="4">
    <location>
        <begin position="4"/>
        <end position="65"/>
    </location>
</feature>
<dbReference type="EMBL" id="BAEO01000010">
    <property type="protein sequence ID" value="GAC17847.1"/>
    <property type="molecule type" value="Genomic_DNA"/>
</dbReference>
<dbReference type="InterPro" id="IPR019887">
    <property type="entry name" value="Tscrpt_reg_AsnC/Lrp_C"/>
</dbReference>
<evidence type="ECO:0000256" key="1">
    <source>
        <dbReference type="ARBA" id="ARBA00023015"/>
    </source>
</evidence>
<keyword evidence="6" id="KW-1185">Reference proteome</keyword>
<keyword evidence="3" id="KW-0804">Transcription</keyword>
<evidence type="ECO:0000313" key="6">
    <source>
        <dbReference type="Proteomes" id="UP000006327"/>
    </source>
</evidence>
<name>K6YI63_9ALTE</name>
<dbReference type="Gene3D" id="1.10.10.10">
    <property type="entry name" value="Winged helix-like DNA-binding domain superfamily/Winged helix DNA-binding domain"/>
    <property type="match status" value="1"/>
</dbReference>
<dbReference type="SUPFAM" id="SSF46785">
    <property type="entry name" value="Winged helix' DNA-binding domain"/>
    <property type="match status" value="1"/>
</dbReference>
<keyword evidence="1" id="KW-0805">Transcription regulation</keyword>
<dbReference type="RefSeq" id="WP_007617057.1">
    <property type="nucleotide sequence ID" value="NZ_BAEO01000010.1"/>
</dbReference>
<dbReference type="GO" id="GO:0043565">
    <property type="term" value="F:sequence-specific DNA binding"/>
    <property type="evidence" value="ECO:0007669"/>
    <property type="project" value="InterPro"/>
</dbReference>
<organism evidence="5 6">
    <name type="scientific">Paraglaciecola arctica BSs20135</name>
    <dbReference type="NCBI Taxonomy" id="493475"/>
    <lineage>
        <taxon>Bacteria</taxon>
        <taxon>Pseudomonadati</taxon>
        <taxon>Pseudomonadota</taxon>
        <taxon>Gammaproteobacteria</taxon>
        <taxon>Alteromonadales</taxon>
        <taxon>Alteromonadaceae</taxon>
        <taxon>Paraglaciecola</taxon>
    </lineage>
</organism>
<dbReference type="InterPro" id="IPR000485">
    <property type="entry name" value="AsnC-type_HTH_dom"/>
</dbReference>
<dbReference type="PROSITE" id="PS50956">
    <property type="entry name" value="HTH_ASNC_2"/>
    <property type="match status" value="1"/>
</dbReference>
<dbReference type="Pfam" id="PF01037">
    <property type="entry name" value="AsnC_trans_reg"/>
    <property type="match status" value="1"/>
</dbReference>
<dbReference type="InterPro" id="IPR019888">
    <property type="entry name" value="Tscrpt_reg_AsnC-like"/>
</dbReference>
<dbReference type="Pfam" id="PF13412">
    <property type="entry name" value="HTH_24"/>
    <property type="match status" value="1"/>
</dbReference>
<dbReference type="OrthoDB" id="166264at2"/>
<dbReference type="eggNOG" id="COG1522">
    <property type="taxonomic scope" value="Bacteria"/>
</dbReference>
<proteinExistence type="predicted"/>
<dbReference type="STRING" id="493475.GARC_0866"/>
<dbReference type="GO" id="GO:0043200">
    <property type="term" value="P:response to amino acid"/>
    <property type="evidence" value="ECO:0007669"/>
    <property type="project" value="TreeGrafter"/>
</dbReference>
<dbReference type="PRINTS" id="PR00033">
    <property type="entry name" value="HTHASNC"/>
</dbReference>
<keyword evidence="2" id="KW-0238">DNA-binding</keyword>
<dbReference type="AlphaFoldDB" id="K6YI63"/>
<dbReference type="InterPro" id="IPR036390">
    <property type="entry name" value="WH_DNA-bd_sf"/>
</dbReference>
<gene>
    <name evidence="5" type="ORF">GARC_0866</name>
</gene>
<dbReference type="InterPro" id="IPR011008">
    <property type="entry name" value="Dimeric_a/b-barrel"/>
</dbReference>
<dbReference type="InterPro" id="IPR036388">
    <property type="entry name" value="WH-like_DNA-bd_sf"/>
</dbReference>
<sequence length="154" mass="17332">MKKLDNTDLTILSELYANSRITNKELSSKANVVPSTCLERVKKMQSSGVIKGFGVHIDYKAVGGNIEAMTSIRLGKHSSKVIQSFRDDLILSPEVIKIFYMGGEDDFLLHITVKDTEHLRNFISNSITSRDEVVHIETAIIYEQLSCNKLPIFE</sequence>
<evidence type="ECO:0000256" key="3">
    <source>
        <dbReference type="ARBA" id="ARBA00023163"/>
    </source>
</evidence>
<accession>K6YI63</accession>
<dbReference type="Gene3D" id="3.30.70.920">
    <property type="match status" value="1"/>
</dbReference>
<dbReference type="GO" id="GO:0005829">
    <property type="term" value="C:cytosol"/>
    <property type="evidence" value="ECO:0007669"/>
    <property type="project" value="TreeGrafter"/>
</dbReference>